<proteinExistence type="predicted"/>
<dbReference type="InterPro" id="IPR028364">
    <property type="entry name" value="Ribosomal_uL1/biogenesis"/>
</dbReference>
<dbReference type="InterPro" id="IPR023674">
    <property type="entry name" value="Ribosomal_uL1-like"/>
</dbReference>
<dbReference type="AlphaFoldDB" id="X0UI10"/>
<dbReference type="SUPFAM" id="SSF56808">
    <property type="entry name" value="Ribosomal protein L1"/>
    <property type="match status" value="1"/>
</dbReference>
<feature type="non-terminal residue" evidence="1">
    <location>
        <position position="1"/>
    </location>
</feature>
<organism evidence="1">
    <name type="scientific">marine sediment metagenome</name>
    <dbReference type="NCBI Taxonomy" id="412755"/>
    <lineage>
        <taxon>unclassified sequences</taxon>
        <taxon>metagenomes</taxon>
        <taxon>ecological metagenomes</taxon>
    </lineage>
</organism>
<accession>X0UI10</accession>
<comment type="caution">
    <text evidence="1">The sequence shown here is derived from an EMBL/GenBank/DDBJ whole genome shotgun (WGS) entry which is preliminary data.</text>
</comment>
<dbReference type="Pfam" id="PF00687">
    <property type="entry name" value="Ribosomal_L1"/>
    <property type="match status" value="1"/>
</dbReference>
<dbReference type="EMBL" id="BARS01010997">
    <property type="protein sequence ID" value="GAF98926.1"/>
    <property type="molecule type" value="Genomic_DNA"/>
</dbReference>
<sequence>DEAVKEMIEKMKKILRVKPKERSIKLGIGKEDMSDSEIKENIDAVLKSLEKTLPRGKENIKNVLIKFTMTNPIKILDNSK</sequence>
<protein>
    <recommendedName>
        <fullName evidence="2">50S ribosomal protein L1</fullName>
    </recommendedName>
</protein>
<reference evidence="1" key="1">
    <citation type="journal article" date="2014" name="Front. Microbiol.">
        <title>High frequency of phylogenetically diverse reductive dehalogenase-homologous genes in deep subseafloor sedimentary metagenomes.</title>
        <authorList>
            <person name="Kawai M."/>
            <person name="Futagami T."/>
            <person name="Toyoda A."/>
            <person name="Takaki Y."/>
            <person name="Nishi S."/>
            <person name="Hori S."/>
            <person name="Arai W."/>
            <person name="Tsubouchi T."/>
            <person name="Morono Y."/>
            <person name="Uchiyama I."/>
            <person name="Ito T."/>
            <person name="Fujiyama A."/>
            <person name="Inagaki F."/>
            <person name="Takami H."/>
        </authorList>
    </citation>
    <scope>NUCLEOTIDE SEQUENCE</scope>
    <source>
        <strain evidence="1">Expedition CK06-06</strain>
    </source>
</reference>
<evidence type="ECO:0008006" key="2">
    <source>
        <dbReference type="Google" id="ProtNLM"/>
    </source>
</evidence>
<name>X0UI10_9ZZZZ</name>
<gene>
    <name evidence="1" type="ORF">S01H1_20169</name>
</gene>
<evidence type="ECO:0000313" key="1">
    <source>
        <dbReference type="EMBL" id="GAF98926.1"/>
    </source>
</evidence>
<dbReference type="Gene3D" id="3.30.190.20">
    <property type="match status" value="1"/>
</dbReference>